<feature type="transmembrane region" description="Helical" evidence="1">
    <location>
        <begin position="12"/>
        <end position="33"/>
    </location>
</feature>
<sequence length="95" mass="10563">MTNRSFCNATSSPTPIVMLCCFLWPGLWVQYMVLQVDLQWQTGSWLLEALVAQVCHLACGCVGTRAFLRRQGSMRIVTEQLEGIATSIALRPCQG</sequence>
<organism evidence="2 3">
    <name type="scientific">Terrapene triunguis</name>
    <name type="common">Three-toed box turtle</name>
    <dbReference type="NCBI Taxonomy" id="2587831"/>
    <lineage>
        <taxon>Eukaryota</taxon>
        <taxon>Metazoa</taxon>
        <taxon>Chordata</taxon>
        <taxon>Craniata</taxon>
        <taxon>Vertebrata</taxon>
        <taxon>Euteleostomi</taxon>
        <taxon>Archelosauria</taxon>
        <taxon>Testudinata</taxon>
        <taxon>Testudines</taxon>
        <taxon>Cryptodira</taxon>
        <taxon>Durocryptodira</taxon>
        <taxon>Testudinoidea</taxon>
        <taxon>Emydidae</taxon>
        <taxon>Terrapene</taxon>
    </lineage>
</organism>
<proteinExistence type="predicted"/>
<reference evidence="2" key="1">
    <citation type="submission" date="2025-08" db="UniProtKB">
        <authorList>
            <consortium name="Ensembl"/>
        </authorList>
    </citation>
    <scope>IDENTIFICATION</scope>
</reference>
<dbReference type="Proteomes" id="UP000472274">
    <property type="component" value="Unplaced"/>
</dbReference>
<dbReference type="InParanoid" id="A0A674IRI5"/>
<evidence type="ECO:0000313" key="2">
    <source>
        <dbReference type="Ensembl" id="ENSTMTP00000010094.1"/>
    </source>
</evidence>
<evidence type="ECO:0000256" key="1">
    <source>
        <dbReference type="SAM" id="Phobius"/>
    </source>
</evidence>
<accession>A0A674IRI5</accession>
<reference evidence="2" key="2">
    <citation type="submission" date="2025-09" db="UniProtKB">
        <authorList>
            <consortium name="Ensembl"/>
        </authorList>
    </citation>
    <scope>IDENTIFICATION</scope>
</reference>
<keyword evidence="1" id="KW-0472">Membrane</keyword>
<keyword evidence="1" id="KW-1133">Transmembrane helix</keyword>
<name>A0A674IRI5_9SAUR</name>
<feature type="transmembrane region" description="Helical" evidence="1">
    <location>
        <begin position="45"/>
        <end position="68"/>
    </location>
</feature>
<keyword evidence="1" id="KW-0812">Transmembrane</keyword>
<protein>
    <submittedName>
        <fullName evidence="2">Uncharacterized protein</fullName>
    </submittedName>
</protein>
<dbReference type="GeneTree" id="ENSGT00990000211892"/>
<evidence type="ECO:0000313" key="3">
    <source>
        <dbReference type="Proteomes" id="UP000472274"/>
    </source>
</evidence>
<dbReference type="Ensembl" id="ENSTMTT00000010435.1">
    <property type="protein sequence ID" value="ENSTMTP00000010094.1"/>
    <property type="gene ID" value="ENSTMTG00000007352.1"/>
</dbReference>
<dbReference type="AlphaFoldDB" id="A0A674IRI5"/>
<keyword evidence="3" id="KW-1185">Reference proteome</keyword>